<dbReference type="EMBL" id="JAAWWB010000030">
    <property type="protein sequence ID" value="KAG6746384.1"/>
    <property type="molecule type" value="Genomic_DNA"/>
</dbReference>
<keyword evidence="2" id="KW-1185">Reference proteome</keyword>
<dbReference type="Proteomes" id="UP000886885">
    <property type="component" value="Chromosome 15D"/>
</dbReference>
<name>A0A8X7Y903_POPTO</name>
<organism evidence="1 2">
    <name type="scientific">Populus tomentosa</name>
    <name type="common">Chinese white poplar</name>
    <dbReference type="NCBI Taxonomy" id="118781"/>
    <lineage>
        <taxon>Eukaryota</taxon>
        <taxon>Viridiplantae</taxon>
        <taxon>Streptophyta</taxon>
        <taxon>Embryophyta</taxon>
        <taxon>Tracheophyta</taxon>
        <taxon>Spermatophyta</taxon>
        <taxon>Magnoliopsida</taxon>
        <taxon>eudicotyledons</taxon>
        <taxon>Gunneridae</taxon>
        <taxon>Pentapetalae</taxon>
        <taxon>rosids</taxon>
        <taxon>fabids</taxon>
        <taxon>Malpighiales</taxon>
        <taxon>Salicaceae</taxon>
        <taxon>Saliceae</taxon>
        <taxon>Populus</taxon>
    </lineage>
</organism>
<accession>A0A8X7Y903</accession>
<dbReference type="AlphaFoldDB" id="A0A8X7Y903"/>
<protein>
    <submittedName>
        <fullName evidence="1">Uncharacterized protein</fullName>
    </submittedName>
</protein>
<evidence type="ECO:0000313" key="1">
    <source>
        <dbReference type="EMBL" id="KAG6746384.1"/>
    </source>
</evidence>
<gene>
    <name evidence="1" type="ORF">POTOM_050924</name>
</gene>
<proteinExistence type="predicted"/>
<evidence type="ECO:0000313" key="2">
    <source>
        <dbReference type="Proteomes" id="UP000886885"/>
    </source>
</evidence>
<sequence length="145" mass="16379">MLLVGFDFMKTFCLYMLFVWNHYEGDTAEDNEYVSGSAISTLSIQFPKKALLLKSFEFNVLAHHEEWMSISMLGLLSWSRKTGSFYETFDVPVDIRSLADLGFDLSIHCEALKGGVFFAVWHSVASYGALCPCLRPVATGYGFEF</sequence>
<reference evidence="1" key="1">
    <citation type="journal article" date="2020" name="bioRxiv">
        <title>Hybrid origin of Populus tomentosa Carr. identified through genome sequencing and phylogenomic analysis.</title>
        <authorList>
            <person name="An X."/>
            <person name="Gao K."/>
            <person name="Chen Z."/>
            <person name="Li J."/>
            <person name="Yang X."/>
            <person name="Yang X."/>
            <person name="Zhou J."/>
            <person name="Guo T."/>
            <person name="Zhao T."/>
            <person name="Huang S."/>
            <person name="Miao D."/>
            <person name="Khan W.U."/>
            <person name="Rao P."/>
            <person name="Ye M."/>
            <person name="Lei B."/>
            <person name="Liao W."/>
            <person name="Wang J."/>
            <person name="Ji L."/>
            <person name="Li Y."/>
            <person name="Guo B."/>
            <person name="Mustafa N.S."/>
            <person name="Li S."/>
            <person name="Yun Q."/>
            <person name="Keller S.R."/>
            <person name="Mao J."/>
            <person name="Zhang R."/>
            <person name="Strauss S.H."/>
        </authorList>
    </citation>
    <scope>NUCLEOTIDE SEQUENCE</scope>
    <source>
        <strain evidence="1">GM15</strain>
        <tissue evidence="1">Leaf</tissue>
    </source>
</reference>
<comment type="caution">
    <text evidence="1">The sequence shown here is derived from an EMBL/GenBank/DDBJ whole genome shotgun (WGS) entry which is preliminary data.</text>
</comment>